<dbReference type="Proteomes" id="UP000010552">
    <property type="component" value="Unassembled WGS sequence"/>
</dbReference>
<dbReference type="Gene3D" id="3.30.497.10">
    <property type="entry name" value="Antithrombin, subunit I, domain 2"/>
    <property type="match status" value="1"/>
</dbReference>
<accession>L5KKN1</accession>
<dbReference type="InterPro" id="IPR042178">
    <property type="entry name" value="Serpin_sf_1"/>
</dbReference>
<proteinExistence type="predicted"/>
<dbReference type="AlphaFoldDB" id="L5KKN1"/>
<organism evidence="1 2">
    <name type="scientific">Pteropus alecto</name>
    <name type="common">Black flying fox</name>
    <dbReference type="NCBI Taxonomy" id="9402"/>
    <lineage>
        <taxon>Eukaryota</taxon>
        <taxon>Metazoa</taxon>
        <taxon>Chordata</taxon>
        <taxon>Craniata</taxon>
        <taxon>Vertebrata</taxon>
        <taxon>Euteleostomi</taxon>
        <taxon>Mammalia</taxon>
        <taxon>Eutheria</taxon>
        <taxon>Laurasiatheria</taxon>
        <taxon>Chiroptera</taxon>
        <taxon>Yinpterochiroptera</taxon>
        <taxon>Pteropodoidea</taxon>
        <taxon>Pteropodidae</taxon>
        <taxon>Pteropodinae</taxon>
        <taxon>Pteropus</taxon>
    </lineage>
</organism>
<name>L5KKN1_PTEAL</name>
<keyword evidence="2" id="KW-1185">Reference proteome</keyword>
<evidence type="ECO:0000313" key="1">
    <source>
        <dbReference type="EMBL" id="ELK11108.1"/>
    </source>
</evidence>
<gene>
    <name evidence="1" type="ORF">PAL_GLEAN10017130</name>
</gene>
<sequence>MRLLATLLSNVTVLHFDEVTKNTQGTAMTVHVGKSGNVHHHFQKLLAELNKPTNAYELNVANRRHFSLWRKEFSSSLGKFHWSGSPFTCILGPLVPSDQIGGIGVGELG</sequence>
<evidence type="ECO:0000313" key="2">
    <source>
        <dbReference type="Proteomes" id="UP000010552"/>
    </source>
</evidence>
<reference evidence="2" key="1">
    <citation type="journal article" date="2013" name="Science">
        <title>Comparative analysis of bat genomes provides insight into the evolution of flight and immunity.</title>
        <authorList>
            <person name="Zhang G."/>
            <person name="Cowled C."/>
            <person name="Shi Z."/>
            <person name="Huang Z."/>
            <person name="Bishop-Lilly K.A."/>
            <person name="Fang X."/>
            <person name="Wynne J.W."/>
            <person name="Xiong Z."/>
            <person name="Baker M.L."/>
            <person name="Zhao W."/>
            <person name="Tachedjian M."/>
            <person name="Zhu Y."/>
            <person name="Zhou P."/>
            <person name="Jiang X."/>
            <person name="Ng J."/>
            <person name="Yang L."/>
            <person name="Wu L."/>
            <person name="Xiao J."/>
            <person name="Feng Y."/>
            <person name="Chen Y."/>
            <person name="Sun X."/>
            <person name="Zhang Y."/>
            <person name="Marsh G.A."/>
            <person name="Crameri G."/>
            <person name="Broder C.C."/>
            <person name="Frey K.G."/>
            <person name="Wang L.F."/>
            <person name="Wang J."/>
        </authorList>
    </citation>
    <scope>NUCLEOTIDE SEQUENCE [LARGE SCALE GENOMIC DNA]</scope>
</reference>
<dbReference type="InParanoid" id="L5KKN1"/>
<protein>
    <submittedName>
        <fullName evidence="1">Serpin B3</fullName>
    </submittedName>
</protein>
<dbReference type="EMBL" id="KB030713">
    <property type="protein sequence ID" value="ELK11108.1"/>
    <property type="molecule type" value="Genomic_DNA"/>
</dbReference>
<dbReference type="eggNOG" id="KOG2392">
    <property type="taxonomic scope" value="Eukaryota"/>
</dbReference>